<proteinExistence type="inferred from homology"/>
<dbReference type="PANTHER" id="PTHR30097:SF15">
    <property type="entry name" value="CATION EFFLUX SYSTEM PROTEIN CUSB"/>
    <property type="match status" value="1"/>
</dbReference>
<dbReference type="Pfam" id="PF25967">
    <property type="entry name" value="RND-MFP_C"/>
    <property type="match status" value="1"/>
</dbReference>
<comment type="caution">
    <text evidence="7">The sequence shown here is derived from an EMBL/GenBank/DDBJ whole genome shotgun (WGS) entry which is preliminary data.</text>
</comment>
<dbReference type="GO" id="GO:0015679">
    <property type="term" value="P:plasma membrane copper ion transport"/>
    <property type="evidence" value="ECO:0007669"/>
    <property type="project" value="TreeGrafter"/>
</dbReference>
<dbReference type="InterPro" id="IPR051909">
    <property type="entry name" value="MFP_Cation_Efflux"/>
</dbReference>
<dbReference type="NCBIfam" id="TIGR01730">
    <property type="entry name" value="RND_mfp"/>
    <property type="match status" value="1"/>
</dbReference>
<dbReference type="InterPro" id="IPR058647">
    <property type="entry name" value="BSH_CzcB-like"/>
</dbReference>
<feature type="transmembrane region" description="Helical" evidence="3">
    <location>
        <begin position="20"/>
        <end position="37"/>
    </location>
</feature>
<feature type="domain" description="Multidrug resistance protein MdtA-like C-terminal permuted SH3" evidence="5">
    <location>
        <begin position="355"/>
        <end position="410"/>
    </location>
</feature>
<dbReference type="Gene3D" id="2.40.420.20">
    <property type="match status" value="1"/>
</dbReference>
<evidence type="ECO:0000259" key="4">
    <source>
        <dbReference type="Pfam" id="PF25954"/>
    </source>
</evidence>
<keyword evidence="3" id="KW-0472">Membrane</keyword>
<dbReference type="Gene3D" id="2.40.30.170">
    <property type="match status" value="1"/>
</dbReference>
<reference evidence="7" key="1">
    <citation type="submission" date="2016-10" db="EMBL/GenBank/DDBJ databases">
        <title>Sequence of Gallionella enrichment culture.</title>
        <authorList>
            <person name="Poehlein A."/>
            <person name="Muehling M."/>
            <person name="Daniel R."/>
        </authorList>
    </citation>
    <scope>NUCLEOTIDE SEQUENCE</scope>
</reference>
<dbReference type="FunFam" id="2.40.30.170:FF:000010">
    <property type="entry name" value="Efflux RND transporter periplasmic adaptor subunit"/>
    <property type="match status" value="1"/>
</dbReference>
<dbReference type="Pfam" id="PF25954">
    <property type="entry name" value="Beta-barrel_RND_2"/>
    <property type="match status" value="1"/>
</dbReference>
<evidence type="ECO:0000256" key="2">
    <source>
        <dbReference type="ARBA" id="ARBA00022448"/>
    </source>
</evidence>
<keyword evidence="3" id="KW-1133">Transmembrane helix</keyword>
<dbReference type="GO" id="GO:0016020">
    <property type="term" value="C:membrane"/>
    <property type="evidence" value="ECO:0007669"/>
    <property type="project" value="InterPro"/>
</dbReference>
<dbReference type="Pfam" id="PF25973">
    <property type="entry name" value="BSH_CzcB"/>
    <property type="match status" value="1"/>
</dbReference>
<dbReference type="PANTHER" id="PTHR30097">
    <property type="entry name" value="CATION EFFLUX SYSTEM PROTEIN CUSB"/>
    <property type="match status" value="1"/>
</dbReference>
<dbReference type="AlphaFoldDB" id="A0A1J5R009"/>
<comment type="similarity">
    <text evidence="1">Belongs to the membrane fusion protein (MFP) (TC 8.A.1) family.</text>
</comment>
<evidence type="ECO:0000256" key="3">
    <source>
        <dbReference type="SAM" id="Phobius"/>
    </source>
</evidence>
<keyword evidence="3" id="KW-0812">Transmembrane</keyword>
<dbReference type="GO" id="GO:0030288">
    <property type="term" value="C:outer membrane-bounded periplasmic space"/>
    <property type="evidence" value="ECO:0007669"/>
    <property type="project" value="TreeGrafter"/>
</dbReference>
<dbReference type="GO" id="GO:0022857">
    <property type="term" value="F:transmembrane transporter activity"/>
    <property type="evidence" value="ECO:0007669"/>
    <property type="project" value="InterPro"/>
</dbReference>
<evidence type="ECO:0000259" key="5">
    <source>
        <dbReference type="Pfam" id="PF25967"/>
    </source>
</evidence>
<dbReference type="Gene3D" id="2.40.50.100">
    <property type="match status" value="1"/>
</dbReference>
<evidence type="ECO:0000259" key="6">
    <source>
        <dbReference type="Pfam" id="PF25973"/>
    </source>
</evidence>
<accession>A0A1J5R009</accession>
<dbReference type="InterPro" id="IPR058627">
    <property type="entry name" value="MdtA-like_C"/>
</dbReference>
<dbReference type="GO" id="GO:0046914">
    <property type="term" value="F:transition metal ion binding"/>
    <property type="evidence" value="ECO:0007669"/>
    <property type="project" value="TreeGrafter"/>
</dbReference>
<dbReference type="EMBL" id="MLJW01000918">
    <property type="protein sequence ID" value="OIQ81493.1"/>
    <property type="molecule type" value="Genomic_DNA"/>
</dbReference>
<sequence>MHDRQSARQPAPTSPRKKQAIIAAIVVAAGLGLVLRMEHAAPGAKPAVSAPGAARESFRPTRAQLASLVIAPVQMMTFRTERLAEGNIAYDDDAMTQVFSPYTGRVTRVFAKAGDVVKKGAPLMAVAAAEFAQAESDLATAANTLKTAREQLALTTTSENRQHELYLAKSGALKDWLQSKADLATAQNNLGVAEATLSAVRQRLRIMGKSDDEIDALEKTPAEHLPNSDALLLAPISGTVTQRAVGVGQYISSMAGGGANPVFTIGNLSTLWLVANVREADAPLVRVGQPIEVHVMAFPGRKFQARITWVAPGIDPGTHRLPVRAEVENPDGALKAMMFASFTIITGKEATSPGVPESAIVHVGEEARAYVLLPDGTIALRQIRVGRTREDGMMEVAAGLAAGDRIVTAGTLFIDRAVTAEMGDKQ</sequence>
<feature type="domain" description="CzcB-like barrel-sandwich hybrid" evidence="6">
    <location>
        <begin position="96"/>
        <end position="254"/>
    </location>
</feature>
<organism evidence="7">
    <name type="scientific">mine drainage metagenome</name>
    <dbReference type="NCBI Taxonomy" id="410659"/>
    <lineage>
        <taxon>unclassified sequences</taxon>
        <taxon>metagenomes</taxon>
        <taxon>ecological metagenomes</taxon>
    </lineage>
</organism>
<dbReference type="GO" id="GO:0060003">
    <property type="term" value="P:copper ion export"/>
    <property type="evidence" value="ECO:0007669"/>
    <property type="project" value="TreeGrafter"/>
</dbReference>
<keyword evidence="2" id="KW-0813">Transport</keyword>
<protein>
    <submittedName>
        <fullName evidence="7">Cation efflux system protein CusB</fullName>
    </submittedName>
</protein>
<gene>
    <name evidence="7" type="primary">cusB_17</name>
    <name evidence="7" type="ORF">GALL_367380</name>
</gene>
<feature type="domain" description="CusB-like beta-barrel" evidence="4">
    <location>
        <begin position="270"/>
        <end position="344"/>
    </location>
</feature>
<dbReference type="InterPro" id="IPR006143">
    <property type="entry name" value="RND_pump_MFP"/>
</dbReference>
<evidence type="ECO:0000256" key="1">
    <source>
        <dbReference type="ARBA" id="ARBA00009477"/>
    </source>
</evidence>
<evidence type="ECO:0000313" key="7">
    <source>
        <dbReference type="EMBL" id="OIQ81493.1"/>
    </source>
</evidence>
<name>A0A1J5R009_9ZZZZ</name>
<dbReference type="SUPFAM" id="SSF111369">
    <property type="entry name" value="HlyD-like secretion proteins"/>
    <property type="match status" value="1"/>
</dbReference>
<dbReference type="InterPro" id="IPR058792">
    <property type="entry name" value="Beta-barrel_RND_2"/>
</dbReference>